<keyword evidence="1 4" id="KW-0479">Metal-binding</keyword>
<evidence type="ECO:0000256" key="1">
    <source>
        <dbReference type="ARBA" id="ARBA00022723"/>
    </source>
</evidence>
<comment type="caution">
    <text evidence="7">The sequence shown here is derived from an EMBL/GenBank/DDBJ whole genome shotgun (WGS) entry which is preliminary data.</text>
</comment>
<reference evidence="7" key="1">
    <citation type="submission" date="2018-12" db="EMBL/GenBank/DDBJ databases">
        <authorList>
            <person name="Will S."/>
            <person name="Neumann-Schaal M."/>
            <person name="Henke P."/>
        </authorList>
    </citation>
    <scope>NUCLEOTIDE SEQUENCE</scope>
    <source>
        <strain evidence="7">PCC 7102</strain>
    </source>
</reference>
<accession>A0A433VME5</accession>
<evidence type="ECO:0000313" key="7">
    <source>
        <dbReference type="EMBL" id="RUT07251.1"/>
    </source>
</evidence>
<protein>
    <submittedName>
        <fullName evidence="7">Alcohol dehydrogenase</fullName>
    </submittedName>
</protein>
<dbReference type="InterPro" id="IPR013154">
    <property type="entry name" value="ADH-like_N"/>
</dbReference>
<keyword evidence="5" id="KW-1133">Transmembrane helix</keyword>
<gene>
    <name evidence="7" type="ORF">DSM106972_025120</name>
</gene>
<comment type="similarity">
    <text evidence="4">Belongs to the zinc-containing alcohol dehydrogenase family.</text>
</comment>
<dbReference type="SMART" id="SM00829">
    <property type="entry name" value="PKS_ER"/>
    <property type="match status" value="1"/>
</dbReference>
<keyword evidence="5" id="KW-0472">Membrane</keyword>
<dbReference type="Gene3D" id="3.90.180.10">
    <property type="entry name" value="Medium-chain alcohol dehydrogenases, catalytic domain"/>
    <property type="match status" value="1"/>
</dbReference>
<sequence length="406" mass="44239">MLALSYIKSVPRYLLVRTLAPKLPQISTSSLSSLKLGNVTPPTLPGKEWIRINTRLSGICGSDISTIKAKGSFYLSPFVSFPFVLGHEVVGTVSEVGSSVSKIAVGERVVIEPNLSCQVRGISSLCPQCQKGNYGNCENVTLGDIAPGLQTGYCQTTGGGWSSELVAHQLQVHVVPDKLSDEEAVLIEPFSCAIHGVLKANLQGDETVMVMGCGVIGLLTIAAMRALGYKCRVLAIAKYPHQEELAQVLGANQVFRYSKNIHQEISTFLKSKIFQPDLGKPVLASGVDCTFDCVATSNSIDDSLRLTRANGKVVLVGMPAVPKGIDWTAMWYKELQIIGAYTYGTEIYQGEKIRTFTLALRLMEQQDGLLKSLITGYYKLQDYRQAMKTAMNSKQSKSIKTVFDLR</sequence>
<organism evidence="7 8">
    <name type="scientific">Dulcicalothrix desertica PCC 7102</name>
    <dbReference type="NCBI Taxonomy" id="232991"/>
    <lineage>
        <taxon>Bacteria</taxon>
        <taxon>Bacillati</taxon>
        <taxon>Cyanobacteriota</taxon>
        <taxon>Cyanophyceae</taxon>
        <taxon>Nostocales</taxon>
        <taxon>Calotrichaceae</taxon>
        <taxon>Dulcicalothrix</taxon>
    </lineage>
</organism>
<evidence type="ECO:0000256" key="2">
    <source>
        <dbReference type="ARBA" id="ARBA00022833"/>
    </source>
</evidence>
<keyword evidence="5" id="KW-0812">Transmembrane</keyword>
<dbReference type="PROSITE" id="PS00059">
    <property type="entry name" value="ADH_ZINC"/>
    <property type="match status" value="1"/>
</dbReference>
<dbReference type="InterPro" id="IPR050129">
    <property type="entry name" value="Zn_alcohol_dh"/>
</dbReference>
<dbReference type="Pfam" id="PF00107">
    <property type="entry name" value="ADH_zinc_N"/>
    <property type="match status" value="1"/>
</dbReference>
<comment type="cofactor">
    <cofactor evidence="4">
        <name>Zn(2+)</name>
        <dbReference type="ChEBI" id="CHEBI:29105"/>
    </cofactor>
</comment>
<dbReference type="PANTHER" id="PTHR43401">
    <property type="entry name" value="L-THREONINE 3-DEHYDROGENASE"/>
    <property type="match status" value="1"/>
</dbReference>
<evidence type="ECO:0000256" key="3">
    <source>
        <dbReference type="ARBA" id="ARBA00023002"/>
    </source>
</evidence>
<dbReference type="InterPro" id="IPR013149">
    <property type="entry name" value="ADH-like_C"/>
</dbReference>
<evidence type="ECO:0000256" key="4">
    <source>
        <dbReference type="RuleBase" id="RU361277"/>
    </source>
</evidence>
<dbReference type="GO" id="GO:0008270">
    <property type="term" value="F:zinc ion binding"/>
    <property type="evidence" value="ECO:0007669"/>
    <property type="project" value="InterPro"/>
</dbReference>
<dbReference type="EMBL" id="RSCL01000005">
    <property type="protein sequence ID" value="RUT07251.1"/>
    <property type="molecule type" value="Genomic_DNA"/>
</dbReference>
<reference evidence="7" key="2">
    <citation type="journal article" date="2019" name="Genome Biol. Evol.">
        <title>Day and night: Metabolic profiles and evolutionary relationships of six axenic non-marine cyanobacteria.</title>
        <authorList>
            <person name="Will S.E."/>
            <person name="Henke P."/>
            <person name="Boedeker C."/>
            <person name="Huang S."/>
            <person name="Brinkmann H."/>
            <person name="Rohde M."/>
            <person name="Jarek M."/>
            <person name="Friedl T."/>
            <person name="Seufert S."/>
            <person name="Schumacher M."/>
            <person name="Overmann J."/>
            <person name="Neumann-Schaal M."/>
            <person name="Petersen J."/>
        </authorList>
    </citation>
    <scope>NUCLEOTIDE SEQUENCE [LARGE SCALE GENOMIC DNA]</scope>
    <source>
        <strain evidence="7">PCC 7102</strain>
    </source>
</reference>
<keyword evidence="8" id="KW-1185">Reference proteome</keyword>
<dbReference type="InterPro" id="IPR020843">
    <property type="entry name" value="ER"/>
</dbReference>
<dbReference type="InterPro" id="IPR036291">
    <property type="entry name" value="NAD(P)-bd_dom_sf"/>
</dbReference>
<dbReference type="RefSeq" id="WP_127081076.1">
    <property type="nucleotide sequence ID" value="NZ_RSCL01000005.1"/>
</dbReference>
<keyword evidence="3" id="KW-0560">Oxidoreductase</keyword>
<name>A0A433VME5_9CYAN</name>
<evidence type="ECO:0000313" key="8">
    <source>
        <dbReference type="Proteomes" id="UP000271624"/>
    </source>
</evidence>
<dbReference type="Proteomes" id="UP000271624">
    <property type="component" value="Unassembled WGS sequence"/>
</dbReference>
<dbReference type="Pfam" id="PF08240">
    <property type="entry name" value="ADH_N"/>
    <property type="match status" value="1"/>
</dbReference>
<keyword evidence="2 4" id="KW-0862">Zinc</keyword>
<dbReference type="Gene3D" id="3.40.50.720">
    <property type="entry name" value="NAD(P)-binding Rossmann-like Domain"/>
    <property type="match status" value="1"/>
</dbReference>
<dbReference type="SUPFAM" id="SSF50129">
    <property type="entry name" value="GroES-like"/>
    <property type="match status" value="1"/>
</dbReference>
<feature type="domain" description="Enoyl reductase (ER)" evidence="6">
    <location>
        <begin position="29"/>
        <end position="403"/>
    </location>
</feature>
<evidence type="ECO:0000259" key="6">
    <source>
        <dbReference type="SMART" id="SM00829"/>
    </source>
</evidence>
<feature type="transmembrane region" description="Helical" evidence="5">
    <location>
        <begin position="208"/>
        <end position="228"/>
    </location>
</feature>
<dbReference type="AlphaFoldDB" id="A0A433VME5"/>
<dbReference type="SUPFAM" id="SSF51735">
    <property type="entry name" value="NAD(P)-binding Rossmann-fold domains"/>
    <property type="match status" value="1"/>
</dbReference>
<dbReference type="InterPro" id="IPR002328">
    <property type="entry name" value="ADH_Zn_CS"/>
</dbReference>
<evidence type="ECO:0000256" key="5">
    <source>
        <dbReference type="SAM" id="Phobius"/>
    </source>
</evidence>
<proteinExistence type="inferred from homology"/>
<dbReference type="PANTHER" id="PTHR43401:SF2">
    <property type="entry name" value="L-THREONINE 3-DEHYDROGENASE"/>
    <property type="match status" value="1"/>
</dbReference>
<dbReference type="InterPro" id="IPR011032">
    <property type="entry name" value="GroES-like_sf"/>
</dbReference>
<dbReference type="GO" id="GO:0016491">
    <property type="term" value="F:oxidoreductase activity"/>
    <property type="evidence" value="ECO:0007669"/>
    <property type="project" value="UniProtKB-KW"/>
</dbReference>
<dbReference type="OrthoDB" id="9770238at2"/>